<dbReference type="EMBL" id="AP024525">
    <property type="protein sequence ID" value="BCT74818.1"/>
    <property type="molecule type" value="Genomic_DNA"/>
</dbReference>
<organism evidence="1 2">
    <name type="scientific">Sinomonas cyclohexanicum</name>
    <name type="common">Corynebacterium cyclohexanicum</name>
    <dbReference type="NCBI Taxonomy" id="322009"/>
    <lineage>
        <taxon>Bacteria</taxon>
        <taxon>Bacillati</taxon>
        <taxon>Actinomycetota</taxon>
        <taxon>Actinomycetes</taxon>
        <taxon>Micrococcales</taxon>
        <taxon>Micrococcaceae</taxon>
        <taxon>Sinomonas</taxon>
    </lineage>
</organism>
<proteinExistence type="predicted"/>
<keyword evidence="2" id="KW-1185">Reference proteome</keyword>
<accession>A0ABN6FDM9</accession>
<protein>
    <submittedName>
        <fullName evidence="1">Uncharacterized protein</fullName>
    </submittedName>
</protein>
<name>A0ABN6FDM9_SINCY</name>
<gene>
    <name evidence="1" type="ORF">SCMU_06600</name>
</gene>
<sequence>MLALHAAATVACAVVIRRAEHALGLLATWLRPLTRLPEPAAVLPPAAALPVAPRAVRRVLPWRQLAPPPLRGPPAAPAFA</sequence>
<dbReference type="Proteomes" id="UP001319861">
    <property type="component" value="Chromosome"/>
</dbReference>
<evidence type="ECO:0000313" key="1">
    <source>
        <dbReference type="EMBL" id="BCT74818.1"/>
    </source>
</evidence>
<dbReference type="RefSeq" id="WP_229231577.1">
    <property type="nucleotide sequence ID" value="NZ_AP024525.1"/>
</dbReference>
<evidence type="ECO:0000313" key="2">
    <source>
        <dbReference type="Proteomes" id="UP001319861"/>
    </source>
</evidence>
<reference evidence="1 2" key="1">
    <citation type="journal article" date="2021" name="J. Biosci. Bioeng.">
        <title>Identification and characterization of a chc gene cluster responsible for the aromatization pathway of cyclohexanecarboxylate degradation in Sinomonas cyclohexanicum ATCC 51369.</title>
        <authorList>
            <person name="Yamamoto T."/>
            <person name="Hasegawa Y."/>
            <person name="Lau P.C.K."/>
            <person name="Iwaki H."/>
        </authorList>
    </citation>
    <scope>NUCLEOTIDE SEQUENCE [LARGE SCALE GENOMIC DNA]</scope>
    <source>
        <strain evidence="1 2">ATCC 51369</strain>
    </source>
</reference>